<reference evidence="2 3" key="1">
    <citation type="submission" date="2017-02" db="EMBL/GenBank/DDBJ databases">
        <authorList>
            <person name="Peterson S.W."/>
        </authorList>
    </citation>
    <scope>NUCLEOTIDE SEQUENCE [LARGE SCALE GENOMIC DNA]</scope>
    <source>
        <strain evidence="2 3">DSM 22899</strain>
    </source>
</reference>
<evidence type="ECO:0000313" key="2">
    <source>
        <dbReference type="EMBL" id="SKB87520.1"/>
    </source>
</evidence>
<dbReference type="GO" id="GO:0008808">
    <property type="term" value="F:cardiolipin synthase activity"/>
    <property type="evidence" value="ECO:0007669"/>
    <property type="project" value="TreeGrafter"/>
</dbReference>
<protein>
    <submittedName>
        <fullName evidence="2">Putative cardiolipin synthase</fullName>
    </submittedName>
</protein>
<gene>
    <name evidence="2" type="ORF">SAMN05660226_03558</name>
</gene>
<accession>A0A1T5EUV5</accession>
<name>A0A1T5EUV5_9SPHI</name>
<dbReference type="SMART" id="SM00155">
    <property type="entry name" value="PLDc"/>
    <property type="match status" value="2"/>
</dbReference>
<feature type="domain" description="PLD phosphodiesterase" evidence="1">
    <location>
        <begin position="113"/>
        <end position="140"/>
    </location>
</feature>
<proteinExistence type="predicted"/>
<dbReference type="Gene3D" id="3.30.870.10">
    <property type="entry name" value="Endonuclease Chain A"/>
    <property type="match status" value="2"/>
</dbReference>
<feature type="domain" description="PLD phosphodiesterase" evidence="1">
    <location>
        <begin position="293"/>
        <end position="320"/>
    </location>
</feature>
<dbReference type="SUPFAM" id="SSF56024">
    <property type="entry name" value="Phospholipase D/nuclease"/>
    <property type="match status" value="2"/>
</dbReference>
<dbReference type="Pfam" id="PF13091">
    <property type="entry name" value="PLDc_2"/>
    <property type="match status" value="2"/>
</dbReference>
<dbReference type="PANTHER" id="PTHR21248">
    <property type="entry name" value="CARDIOLIPIN SYNTHASE"/>
    <property type="match status" value="1"/>
</dbReference>
<dbReference type="InterPro" id="IPR001736">
    <property type="entry name" value="PLipase_D/transphosphatidylase"/>
</dbReference>
<dbReference type="PROSITE" id="PS50035">
    <property type="entry name" value="PLD"/>
    <property type="match status" value="2"/>
</dbReference>
<dbReference type="STRING" id="623280.SAMN05660226_03558"/>
<dbReference type="PANTHER" id="PTHR21248:SF23">
    <property type="entry name" value="CARDIOLIPIN SYNTHASE B"/>
    <property type="match status" value="1"/>
</dbReference>
<dbReference type="EMBL" id="FUYS01000011">
    <property type="protein sequence ID" value="SKB87520.1"/>
    <property type="molecule type" value="Genomic_DNA"/>
</dbReference>
<dbReference type="PIRSF" id="PIRSF000850">
    <property type="entry name" value="Phospholipase_D_PSS"/>
    <property type="match status" value="1"/>
</dbReference>
<dbReference type="GO" id="GO:0032049">
    <property type="term" value="P:cardiolipin biosynthetic process"/>
    <property type="evidence" value="ECO:0007669"/>
    <property type="project" value="UniProtKB-ARBA"/>
</dbReference>
<dbReference type="GO" id="GO:0016020">
    <property type="term" value="C:membrane"/>
    <property type="evidence" value="ECO:0007669"/>
    <property type="project" value="TreeGrafter"/>
</dbReference>
<evidence type="ECO:0000259" key="1">
    <source>
        <dbReference type="PROSITE" id="PS50035"/>
    </source>
</evidence>
<evidence type="ECO:0000313" key="3">
    <source>
        <dbReference type="Proteomes" id="UP000190541"/>
    </source>
</evidence>
<dbReference type="Proteomes" id="UP000190541">
    <property type="component" value="Unassembled WGS sequence"/>
</dbReference>
<sequence length="398" mass="45997">MPDNTTRNYQDYLPNHQVRLLTGGKTFFSLLVQLIEHAQESIHLQVYIYEADETGQLVADALIAAAKRGVAVYLLVDGYGSQALKKTFISQFVENGIHFRVFEPLFRSKRFYIGRRMHQKVLVVDARYAVVTGTNIGDRYNDKPGKPAWLDFALCVQGEVAVRLCELCWAMWKNLQRMKSVPERCRPADTEIAFGSEHVGAVRIRRNDWVRRKYDITRTYKAIFRKAKKKVILLSSYFLPGATVRRDITMAVKRGVTIQLIVCSRMDVPLVKDAERSMYEWLLQHGVEIYEYTGNMLHGKLATCDDEWLTIGSFNVNDLSARVSVELNLDVQGKSFVRQTIGELEYIMQNHCTRVNPSDFAAKTTLLSRLIRWFSFKILRLIFFLGTFYMKQETYPRS</sequence>
<dbReference type="CDD" id="cd09110">
    <property type="entry name" value="PLDc_CLS_1"/>
    <property type="match status" value="1"/>
</dbReference>
<organism evidence="2 3">
    <name type="scientific">Parapedobacter luteus</name>
    <dbReference type="NCBI Taxonomy" id="623280"/>
    <lineage>
        <taxon>Bacteria</taxon>
        <taxon>Pseudomonadati</taxon>
        <taxon>Bacteroidota</taxon>
        <taxon>Sphingobacteriia</taxon>
        <taxon>Sphingobacteriales</taxon>
        <taxon>Sphingobacteriaceae</taxon>
        <taxon>Parapedobacter</taxon>
    </lineage>
</organism>
<keyword evidence="3" id="KW-1185">Reference proteome</keyword>
<dbReference type="InterPro" id="IPR025202">
    <property type="entry name" value="PLD-like_dom"/>
</dbReference>
<dbReference type="AlphaFoldDB" id="A0A1T5EUV5"/>